<proteinExistence type="predicted"/>
<dbReference type="Proteomes" id="UP001596317">
    <property type="component" value="Unassembled WGS sequence"/>
</dbReference>
<gene>
    <name evidence="1" type="ORF">ACFP90_03910</name>
</gene>
<keyword evidence="2" id="KW-1185">Reference proteome</keyword>
<reference evidence="2" key="1">
    <citation type="journal article" date="2019" name="Int. J. Syst. Evol. Microbiol.">
        <title>The Global Catalogue of Microorganisms (GCM) 10K type strain sequencing project: providing services to taxonomists for standard genome sequencing and annotation.</title>
        <authorList>
            <consortium name="The Broad Institute Genomics Platform"/>
            <consortium name="The Broad Institute Genome Sequencing Center for Infectious Disease"/>
            <person name="Wu L."/>
            <person name="Ma J."/>
        </authorList>
    </citation>
    <scope>NUCLEOTIDE SEQUENCE [LARGE SCALE GENOMIC DNA]</scope>
    <source>
        <strain evidence="2">CCUG 63830</strain>
    </source>
</reference>
<comment type="caution">
    <text evidence="1">The sequence shown here is derived from an EMBL/GenBank/DDBJ whole genome shotgun (WGS) entry which is preliminary data.</text>
</comment>
<evidence type="ECO:0000313" key="1">
    <source>
        <dbReference type="EMBL" id="MFC6659607.1"/>
    </source>
</evidence>
<accession>A0ABW1ZH48</accession>
<evidence type="ECO:0008006" key="3">
    <source>
        <dbReference type="Google" id="ProtNLM"/>
    </source>
</evidence>
<sequence>MRRLWAALLALGLGWAGATPAPAHLTLFVFVKSPVPALTWDNIQARVVNLRPGAVTLELGCGAVRHRLLTAGGQDVSAFREDVACAGSVREVLLLPRWGTPLSGFPPEVTDLPDGRYVLETTFEYGPWHLIRRTTVVVQKEAPAPSTPP</sequence>
<dbReference type="RefSeq" id="WP_224603985.1">
    <property type="nucleotide sequence ID" value="NZ_JAIQXV010000001.1"/>
</dbReference>
<dbReference type="EMBL" id="JBHSWB010000001">
    <property type="protein sequence ID" value="MFC6659607.1"/>
    <property type="molecule type" value="Genomic_DNA"/>
</dbReference>
<name>A0ABW1ZH48_9DEIO</name>
<protein>
    <recommendedName>
        <fullName evidence="3">Proteinase inhibitor I42 chagasin domain-containing protein</fullName>
    </recommendedName>
</protein>
<organism evidence="1 2">
    <name type="scientific">Deinococcus multiflagellatus</name>
    <dbReference type="NCBI Taxonomy" id="1656887"/>
    <lineage>
        <taxon>Bacteria</taxon>
        <taxon>Thermotogati</taxon>
        <taxon>Deinococcota</taxon>
        <taxon>Deinococci</taxon>
        <taxon>Deinococcales</taxon>
        <taxon>Deinococcaceae</taxon>
        <taxon>Deinococcus</taxon>
    </lineage>
</organism>
<evidence type="ECO:0000313" key="2">
    <source>
        <dbReference type="Proteomes" id="UP001596317"/>
    </source>
</evidence>